<proteinExistence type="predicted"/>
<name>A0A0F8ZKF9_9ZZZZ</name>
<dbReference type="EMBL" id="LAZR01047394">
    <property type="protein sequence ID" value="KKK94323.1"/>
    <property type="molecule type" value="Genomic_DNA"/>
</dbReference>
<sequence length="128" mass="13817">MTFSASNLSMLVTANAFQLWQYKSSADALATIMGANYFDNAADELRVGDLIVVRDSGNLTSLIRVVSNDGTTVVVARDAAYEKQAALTTADAVTIDATYDASEQTTMINMRTRINEIETALKAVKILT</sequence>
<protein>
    <submittedName>
        <fullName evidence="1">Uncharacterized protein</fullName>
    </submittedName>
</protein>
<reference evidence="1" key="1">
    <citation type="journal article" date="2015" name="Nature">
        <title>Complex archaea that bridge the gap between prokaryotes and eukaryotes.</title>
        <authorList>
            <person name="Spang A."/>
            <person name="Saw J.H."/>
            <person name="Jorgensen S.L."/>
            <person name="Zaremba-Niedzwiedzka K."/>
            <person name="Martijn J."/>
            <person name="Lind A.E."/>
            <person name="van Eijk R."/>
            <person name="Schleper C."/>
            <person name="Guy L."/>
            <person name="Ettema T.J."/>
        </authorList>
    </citation>
    <scope>NUCLEOTIDE SEQUENCE</scope>
</reference>
<organism evidence="1">
    <name type="scientific">marine sediment metagenome</name>
    <dbReference type="NCBI Taxonomy" id="412755"/>
    <lineage>
        <taxon>unclassified sequences</taxon>
        <taxon>metagenomes</taxon>
        <taxon>ecological metagenomes</taxon>
    </lineage>
</organism>
<dbReference type="AlphaFoldDB" id="A0A0F8ZKF9"/>
<evidence type="ECO:0000313" key="1">
    <source>
        <dbReference type="EMBL" id="KKK94323.1"/>
    </source>
</evidence>
<accession>A0A0F8ZKF9</accession>
<comment type="caution">
    <text evidence="1">The sequence shown here is derived from an EMBL/GenBank/DDBJ whole genome shotgun (WGS) entry which is preliminary data.</text>
</comment>
<gene>
    <name evidence="1" type="ORF">LCGC14_2684000</name>
</gene>